<dbReference type="InterPro" id="IPR037841">
    <property type="entry name" value="SET_SETD1A/B"/>
</dbReference>
<accession>A0A812B9S6</accession>
<keyword evidence="5" id="KW-0949">S-adenosyl-L-methionine</keyword>
<dbReference type="InterPro" id="IPR046341">
    <property type="entry name" value="SET_dom_sf"/>
</dbReference>
<dbReference type="PANTHER" id="PTHR45814:SF2">
    <property type="entry name" value="HISTONE-LYSINE N-METHYLTRANSFERASE SETD1"/>
    <property type="match status" value="1"/>
</dbReference>
<feature type="compositionally biased region" description="Polar residues" evidence="14">
    <location>
        <begin position="52"/>
        <end position="61"/>
    </location>
</feature>
<evidence type="ECO:0000256" key="6">
    <source>
        <dbReference type="ARBA" id="ARBA00022853"/>
    </source>
</evidence>
<dbReference type="EC" id="2.1.1.354" evidence="2"/>
<evidence type="ECO:0000256" key="2">
    <source>
        <dbReference type="ARBA" id="ARBA00012182"/>
    </source>
</evidence>
<evidence type="ECO:0000256" key="7">
    <source>
        <dbReference type="ARBA" id="ARBA00022884"/>
    </source>
</evidence>
<evidence type="ECO:0000256" key="11">
    <source>
        <dbReference type="ARBA" id="ARBA00047571"/>
    </source>
</evidence>
<evidence type="ECO:0000256" key="12">
    <source>
        <dbReference type="ARBA" id="ARBA00047583"/>
    </source>
</evidence>
<comment type="catalytic activity">
    <reaction evidence="11">
        <text>L-lysyl(4)-[histone H3] + 3 S-adenosyl-L-methionine = N(6),N(6),N(6)-trimethyl-L-lysyl(4)-[histone H3] + 3 S-adenosyl-L-homocysteine + 3 H(+)</text>
        <dbReference type="Rhea" id="RHEA:60260"/>
        <dbReference type="Rhea" id="RHEA-COMP:15537"/>
        <dbReference type="Rhea" id="RHEA-COMP:15547"/>
        <dbReference type="ChEBI" id="CHEBI:15378"/>
        <dbReference type="ChEBI" id="CHEBI:29969"/>
        <dbReference type="ChEBI" id="CHEBI:57856"/>
        <dbReference type="ChEBI" id="CHEBI:59789"/>
        <dbReference type="ChEBI" id="CHEBI:61961"/>
        <dbReference type="EC" id="2.1.1.354"/>
    </reaction>
</comment>
<dbReference type="PROSITE" id="PS50868">
    <property type="entry name" value="POST_SET"/>
    <property type="match status" value="1"/>
</dbReference>
<dbReference type="OrthoDB" id="308383at2759"/>
<feature type="compositionally biased region" description="Low complexity" evidence="14">
    <location>
        <begin position="71"/>
        <end position="94"/>
    </location>
</feature>
<keyword evidence="7" id="KW-0694">RNA-binding</keyword>
<keyword evidence="3" id="KW-0489">Methyltransferase</keyword>
<dbReference type="InterPro" id="IPR044570">
    <property type="entry name" value="Set1-like"/>
</dbReference>
<comment type="caution">
    <text evidence="17">The sequence shown here is derived from an EMBL/GenBank/DDBJ whole genome shotgun (WGS) entry which is preliminary data.</text>
</comment>
<keyword evidence="6" id="KW-0156">Chromatin regulator</keyword>
<evidence type="ECO:0000256" key="13">
    <source>
        <dbReference type="ARBA" id="ARBA00049129"/>
    </source>
</evidence>
<dbReference type="InterPro" id="IPR003616">
    <property type="entry name" value="Post-SET_dom"/>
</dbReference>
<dbReference type="EMBL" id="CAHIKZ030000551">
    <property type="protein sequence ID" value="CAE1225626.1"/>
    <property type="molecule type" value="Genomic_DNA"/>
</dbReference>
<dbReference type="SUPFAM" id="SSF82199">
    <property type="entry name" value="SET domain"/>
    <property type="match status" value="1"/>
</dbReference>
<sequence length="344" mass="38345">MRLSARIDSGMLVDANSATCTPERSMDTSSLCTDISSDDQAFVSTESKKTLESSAQVSATVDDSDENKEITATTAATTTTTSSSSSTTTTTNSTIDEEVPSTEISSEISLTQFLLKRNEKLMSKSHRYIKLVLPELKASTKSAKEKKAGYLCHANKVAETGQQNDKKLSMTSREARHNIRRFQTNFGDLELGELFKFNQLKFRKKQLRFAKSSIHDWGLFALEPIAAEEMVIEYVGQVIRHFVADEREKQYGAQGIGSSYLFRVDNETIIDATKAGNLARFINHSCNPNCYAKIITVEAHKKIVIYSKRDIDVNEEITYDYKFPLEEEKISCLCGAQGCKGTLN</sequence>
<protein>
    <recommendedName>
        <fullName evidence="2">[histone H3]-lysine(4) N-trimethyltransferase</fullName>
        <ecNumber evidence="2">2.1.1.354</ecNumber>
    </recommendedName>
</protein>
<evidence type="ECO:0000256" key="4">
    <source>
        <dbReference type="ARBA" id="ARBA00022679"/>
    </source>
</evidence>
<keyword evidence="10" id="KW-0539">Nucleus</keyword>
<evidence type="ECO:0000256" key="14">
    <source>
        <dbReference type="SAM" id="MobiDB-lite"/>
    </source>
</evidence>
<proteinExistence type="predicted"/>
<dbReference type="PANTHER" id="PTHR45814">
    <property type="entry name" value="HISTONE-LYSINE N-METHYLTRANSFERASE SETD1"/>
    <property type="match status" value="1"/>
</dbReference>
<organism evidence="17 18">
    <name type="scientific">Acanthosepion pharaonis</name>
    <name type="common">Pharaoh cuttlefish</name>
    <name type="synonym">Sepia pharaonis</name>
    <dbReference type="NCBI Taxonomy" id="158019"/>
    <lineage>
        <taxon>Eukaryota</taxon>
        <taxon>Metazoa</taxon>
        <taxon>Spiralia</taxon>
        <taxon>Lophotrochozoa</taxon>
        <taxon>Mollusca</taxon>
        <taxon>Cephalopoda</taxon>
        <taxon>Coleoidea</taxon>
        <taxon>Decapodiformes</taxon>
        <taxon>Sepiida</taxon>
        <taxon>Sepiina</taxon>
        <taxon>Sepiidae</taxon>
        <taxon>Acanthosepion</taxon>
    </lineage>
</organism>
<dbReference type="GO" id="GO:0048188">
    <property type="term" value="C:Set1C/COMPASS complex"/>
    <property type="evidence" value="ECO:0007669"/>
    <property type="project" value="InterPro"/>
</dbReference>
<dbReference type="Proteomes" id="UP000597762">
    <property type="component" value="Unassembled WGS sequence"/>
</dbReference>
<keyword evidence="8" id="KW-0805">Transcription regulation</keyword>
<dbReference type="GO" id="GO:0032259">
    <property type="term" value="P:methylation"/>
    <property type="evidence" value="ECO:0007669"/>
    <property type="project" value="UniProtKB-KW"/>
</dbReference>
<comment type="subcellular location">
    <subcellularLocation>
        <location evidence="1">Nucleus</location>
    </subcellularLocation>
</comment>
<dbReference type="SMART" id="SM00317">
    <property type="entry name" value="SET"/>
    <property type="match status" value="1"/>
</dbReference>
<evidence type="ECO:0000256" key="1">
    <source>
        <dbReference type="ARBA" id="ARBA00004123"/>
    </source>
</evidence>
<evidence type="ECO:0000256" key="10">
    <source>
        <dbReference type="ARBA" id="ARBA00023242"/>
    </source>
</evidence>
<evidence type="ECO:0000259" key="15">
    <source>
        <dbReference type="PROSITE" id="PS50280"/>
    </source>
</evidence>
<comment type="catalytic activity">
    <reaction evidence="12">
        <text>N(6)-methyl-L-lysyl(4)-[histone H3] + S-adenosyl-L-methionine = N(6),N(6)-dimethyl-L-lysyl(4)-[histone H3] + S-adenosyl-L-homocysteine + H(+)</text>
        <dbReference type="Rhea" id="RHEA:60268"/>
        <dbReference type="Rhea" id="RHEA-COMP:15540"/>
        <dbReference type="Rhea" id="RHEA-COMP:15543"/>
        <dbReference type="ChEBI" id="CHEBI:15378"/>
        <dbReference type="ChEBI" id="CHEBI:57856"/>
        <dbReference type="ChEBI" id="CHEBI:59789"/>
        <dbReference type="ChEBI" id="CHEBI:61929"/>
        <dbReference type="ChEBI" id="CHEBI:61976"/>
    </reaction>
</comment>
<feature type="domain" description="Post-SET" evidence="16">
    <location>
        <begin position="328"/>
        <end position="344"/>
    </location>
</feature>
<keyword evidence="4" id="KW-0808">Transferase</keyword>
<dbReference type="CDD" id="cd19169">
    <property type="entry name" value="SET_SETD1"/>
    <property type="match status" value="1"/>
</dbReference>
<evidence type="ECO:0000259" key="16">
    <source>
        <dbReference type="PROSITE" id="PS50868"/>
    </source>
</evidence>
<dbReference type="Gene3D" id="2.170.270.10">
    <property type="entry name" value="SET domain"/>
    <property type="match status" value="1"/>
</dbReference>
<dbReference type="AlphaFoldDB" id="A0A812B9S6"/>
<dbReference type="GO" id="GO:0003723">
    <property type="term" value="F:RNA binding"/>
    <property type="evidence" value="ECO:0007669"/>
    <property type="project" value="UniProtKB-KW"/>
</dbReference>
<evidence type="ECO:0000313" key="17">
    <source>
        <dbReference type="EMBL" id="CAE1225626.1"/>
    </source>
</evidence>
<keyword evidence="9" id="KW-0804">Transcription</keyword>
<dbReference type="Pfam" id="PF00856">
    <property type="entry name" value="SET"/>
    <property type="match status" value="1"/>
</dbReference>
<evidence type="ECO:0000256" key="8">
    <source>
        <dbReference type="ARBA" id="ARBA00023015"/>
    </source>
</evidence>
<keyword evidence="18" id="KW-1185">Reference proteome</keyword>
<name>A0A812B9S6_ACAPH</name>
<gene>
    <name evidence="17" type="ORF">SPHA_15768</name>
</gene>
<feature type="region of interest" description="Disordered" evidence="14">
    <location>
        <begin position="46"/>
        <end position="102"/>
    </location>
</feature>
<evidence type="ECO:0000256" key="5">
    <source>
        <dbReference type="ARBA" id="ARBA00022691"/>
    </source>
</evidence>
<feature type="domain" description="SET" evidence="15">
    <location>
        <begin position="205"/>
        <end position="322"/>
    </location>
</feature>
<comment type="catalytic activity">
    <reaction evidence="13">
        <text>N(6),N(6)-dimethyl-L-lysyl(4)-[histone H3] + S-adenosyl-L-methionine = N(6),N(6),N(6)-trimethyl-L-lysyl(4)-[histone H3] + S-adenosyl-L-homocysteine + H(+)</text>
        <dbReference type="Rhea" id="RHEA:60272"/>
        <dbReference type="Rhea" id="RHEA-COMP:15537"/>
        <dbReference type="Rhea" id="RHEA-COMP:15540"/>
        <dbReference type="ChEBI" id="CHEBI:15378"/>
        <dbReference type="ChEBI" id="CHEBI:57856"/>
        <dbReference type="ChEBI" id="CHEBI:59789"/>
        <dbReference type="ChEBI" id="CHEBI:61961"/>
        <dbReference type="ChEBI" id="CHEBI:61976"/>
    </reaction>
</comment>
<dbReference type="FunFam" id="2.170.270.10:FF:000010">
    <property type="entry name" value="Histone-lysine N-methyltransferase"/>
    <property type="match status" value="1"/>
</dbReference>
<dbReference type="InterPro" id="IPR001214">
    <property type="entry name" value="SET_dom"/>
</dbReference>
<dbReference type="GO" id="GO:0140999">
    <property type="term" value="F:histone H3K4 trimethyltransferase activity"/>
    <property type="evidence" value="ECO:0007669"/>
    <property type="project" value="UniProtKB-EC"/>
</dbReference>
<evidence type="ECO:0000256" key="9">
    <source>
        <dbReference type="ARBA" id="ARBA00023163"/>
    </source>
</evidence>
<evidence type="ECO:0000313" key="18">
    <source>
        <dbReference type="Proteomes" id="UP000597762"/>
    </source>
</evidence>
<evidence type="ECO:0000256" key="3">
    <source>
        <dbReference type="ARBA" id="ARBA00022603"/>
    </source>
</evidence>
<dbReference type="PROSITE" id="PS50280">
    <property type="entry name" value="SET"/>
    <property type="match status" value="1"/>
</dbReference>
<reference evidence="17" key="1">
    <citation type="submission" date="2021-01" db="EMBL/GenBank/DDBJ databases">
        <authorList>
            <person name="Li R."/>
            <person name="Bekaert M."/>
        </authorList>
    </citation>
    <scope>NUCLEOTIDE SEQUENCE</scope>
    <source>
        <strain evidence="17">Farmed</strain>
    </source>
</reference>